<reference evidence="2 5" key="1">
    <citation type="journal article" date="2015" name="Int. J. Syst. Evol. Microbiol.">
        <title>Exiguobacterium enclense sp. nov., isolated from sediment.</title>
        <authorList>
            <person name="Dastager S.G."/>
            <person name="Mawlankar R."/>
            <person name="Sonalkar V.V."/>
            <person name="Thorat M.N."/>
            <person name="Mual P."/>
            <person name="Verma A."/>
            <person name="Krishnamurthi S."/>
            <person name="Tang S.K."/>
            <person name="Li W.J."/>
        </authorList>
    </citation>
    <scope>NUCLEOTIDE SEQUENCE [LARGE SCALE GENOMIC DNA]</scope>
    <source>
        <strain evidence="2 5">NIO-1109</strain>
    </source>
</reference>
<dbReference type="Pfam" id="PF12730">
    <property type="entry name" value="ABC2_membrane_4"/>
    <property type="match status" value="1"/>
</dbReference>
<evidence type="ECO:0000313" key="2">
    <source>
        <dbReference type="EMBL" id="KSU49053.1"/>
    </source>
</evidence>
<evidence type="ECO:0000313" key="5">
    <source>
        <dbReference type="Proteomes" id="UP000053797"/>
    </source>
</evidence>
<evidence type="ECO:0000256" key="1">
    <source>
        <dbReference type="SAM" id="Phobius"/>
    </source>
</evidence>
<dbReference type="PANTHER" id="PTHR37305:SF1">
    <property type="entry name" value="MEMBRANE PROTEIN"/>
    <property type="match status" value="1"/>
</dbReference>
<name>A0A0V8GFK8_9BACL</name>
<reference evidence="4 7" key="3">
    <citation type="submission" date="2023-12" db="EMBL/GenBank/DDBJ databases">
        <authorList>
            <person name="Easwaran N."/>
            <person name="Lazarus H.P.S."/>
        </authorList>
    </citation>
    <scope>NUCLEOTIDE SEQUENCE [LARGE SCALE GENOMIC DNA]</scope>
    <source>
        <strain evidence="4 7">VIT-2023</strain>
    </source>
</reference>
<feature type="transmembrane region" description="Helical" evidence="1">
    <location>
        <begin position="140"/>
        <end position="157"/>
    </location>
</feature>
<dbReference type="Proteomes" id="UP000053797">
    <property type="component" value="Unassembled WGS sequence"/>
</dbReference>
<feature type="transmembrane region" description="Helical" evidence="1">
    <location>
        <begin position="214"/>
        <end position="241"/>
    </location>
</feature>
<comment type="caution">
    <text evidence="2">The sequence shown here is derived from an EMBL/GenBank/DDBJ whole genome shotgun (WGS) entry which is preliminary data.</text>
</comment>
<feature type="transmembrane region" description="Helical" evidence="1">
    <location>
        <begin position="169"/>
        <end position="194"/>
    </location>
</feature>
<reference evidence="3 6" key="2">
    <citation type="journal article" date="2016" name="Front. Microbiol.">
        <title>Genomic Resource of Rice Seed Associated Bacteria.</title>
        <authorList>
            <person name="Midha S."/>
            <person name="Bansal K."/>
            <person name="Sharma S."/>
            <person name="Kumar N."/>
            <person name="Patil P.P."/>
            <person name="Chaudhry V."/>
            <person name="Patil P.B."/>
        </authorList>
    </citation>
    <scope>NUCLEOTIDE SEQUENCE [LARGE SCALE GENOMIC DNA]</scope>
    <source>
        <strain evidence="3 6">RSA11</strain>
    </source>
</reference>
<keyword evidence="1" id="KW-0472">Membrane</keyword>
<evidence type="ECO:0000313" key="6">
    <source>
        <dbReference type="Proteomes" id="UP000072605"/>
    </source>
</evidence>
<organism evidence="2 5">
    <name type="scientific">Exiguobacterium indicum</name>
    <dbReference type="NCBI Taxonomy" id="296995"/>
    <lineage>
        <taxon>Bacteria</taxon>
        <taxon>Bacillati</taxon>
        <taxon>Bacillota</taxon>
        <taxon>Bacilli</taxon>
        <taxon>Bacillales</taxon>
        <taxon>Bacillales Family XII. Incertae Sedis</taxon>
        <taxon>Exiguobacterium</taxon>
    </lineage>
</organism>
<dbReference type="RefSeq" id="WP_023467368.1">
    <property type="nucleotide sequence ID" value="NZ_FMYN01000002.1"/>
</dbReference>
<dbReference type="AlphaFoldDB" id="A0A0V8GFK8"/>
<dbReference type="EMBL" id="JBAWKY010000002">
    <property type="protein sequence ID" value="MEI4462287.1"/>
    <property type="molecule type" value="Genomic_DNA"/>
</dbReference>
<dbReference type="OrthoDB" id="8613028at2"/>
<feature type="transmembrane region" description="Helical" evidence="1">
    <location>
        <begin position="48"/>
        <end position="73"/>
    </location>
</feature>
<dbReference type="Proteomes" id="UP000072605">
    <property type="component" value="Unassembled WGS sequence"/>
</dbReference>
<evidence type="ECO:0000313" key="3">
    <source>
        <dbReference type="EMBL" id="KTR25585.1"/>
    </source>
</evidence>
<keyword evidence="7" id="KW-1185">Reference proteome</keyword>
<accession>A0A0V8GFK8</accession>
<dbReference type="EMBL" id="LNQL01000002">
    <property type="protein sequence ID" value="KSU49053.1"/>
    <property type="molecule type" value="Genomic_DNA"/>
</dbReference>
<keyword evidence="1" id="KW-0812">Transmembrane</keyword>
<proteinExistence type="predicted"/>
<protein>
    <submittedName>
        <fullName evidence="2 4">ABC transporter</fullName>
    </submittedName>
</protein>
<evidence type="ECO:0000313" key="7">
    <source>
        <dbReference type="Proteomes" id="UP001387110"/>
    </source>
</evidence>
<dbReference type="EMBL" id="LDQV01000035">
    <property type="protein sequence ID" value="KTR25585.1"/>
    <property type="molecule type" value="Genomic_DNA"/>
</dbReference>
<feature type="transmembrane region" description="Helical" evidence="1">
    <location>
        <begin position="94"/>
        <end position="120"/>
    </location>
</feature>
<dbReference type="PANTHER" id="PTHR37305">
    <property type="entry name" value="INTEGRAL MEMBRANE PROTEIN-RELATED"/>
    <property type="match status" value="1"/>
</dbReference>
<feature type="transmembrane region" description="Helical" evidence="1">
    <location>
        <begin position="20"/>
        <end position="36"/>
    </location>
</feature>
<gene>
    <name evidence="2" type="ORF">AS033_06660</name>
    <name evidence="3" type="ORF">RSA11_14850</name>
    <name evidence="4" type="ORF">SZL87_07635</name>
</gene>
<sequence length="247" mass="28091">MLSLIQNEWMKWWTTKKAKIVLALYVVIAVGIIIVAKTNDFEFTRYDYYSSTFLLLTSLLGIITIVFTAEAIGNEVRYDTMKHLLMSPYSRMTIYFSKLIFSILIMLFQFVFIAAIVYAGSFAFSEAGDPILFRDTIVEVVSPIFTIFMTLFFSLLFRSVGMIIGFTVLAQFFTSIAGNLLVGFKPAIAKWIVFMHLDWSMYFKDSMTYGTSEAMGTTLTFSALFVLAHIIVLLGASILVFQRKSYT</sequence>
<keyword evidence="1" id="KW-1133">Transmembrane helix</keyword>
<dbReference type="Proteomes" id="UP001387110">
    <property type="component" value="Unassembled WGS sequence"/>
</dbReference>
<evidence type="ECO:0000313" key="4">
    <source>
        <dbReference type="EMBL" id="MEI4462287.1"/>
    </source>
</evidence>